<proteinExistence type="inferred from homology"/>
<keyword evidence="9 11" id="KW-0233">DNA recombination</keyword>
<dbReference type="EMBL" id="CP017305">
    <property type="protein sequence ID" value="AOS84081.1"/>
    <property type="molecule type" value="Genomic_DNA"/>
</dbReference>
<dbReference type="HAMAP" id="MF_01808">
    <property type="entry name" value="Recomb_XerC_XerD"/>
    <property type="match status" value="1"/>
</dbReference>
<evidence type="ECO:0000259" key="12">
    <source>
        <dbReference type="PROSITE" id="PS51898"/>
    </source>
</evidence>
<comment type="subunit">
    <text evidence="11">Forms a cyclic heterotetrameric complex composed of two molecules of XerC and two molecules of XerD.</text>
</comment>
<dbReference type="InterPro" id="IPR011932">
    <property type="entry name" value="Recomb_XerD"/>
</dbReference>
<evidence type="ECO:0000256" key="8">
    <source>
        <dbReference type="ARBA" id="ARBA00023125"/>
    </source>
</evidence>
<evidence type="ECO:0000313" key="15">
    <source>
        <dbReference type="Proteomes" id="UP000095185"/>
    </source>
</evidence>
<dbReference type="InterPro" id="IPR050090">
    <property type="entry name" value="Tyrosine_recombinase_XerCD"/>
</dbReference>
<dbReference type="GO" id="GO:0009037">
    <property type="term" value="F:tyrosine-based site-specific recombinase activity"/>
    <property type="evidence" value="ECO:0007669"/>
    <property type="project" value="UniProtKB-UniRule"/>
</dbReference>
<evidence type="ECO:0000256" key="10">
    <source>
        <dbReference type="ARBA" id="ARBA00023306"/>
    </source>
</evidence>
<evidence type="ECO:0000256" key="7">
    <source>
        <dbReference type="ARBA" id="ARBA00022908"/>
    </source>
</evidence>
<comment type="function">
    <text evidence="11">Site-specific tyrosine recombinase, which acts by catalyzing the cutting and rejoining of the recombining DNA molecules. The XerC-XerD complex is essential to convert dimers of the bacterial chromosome into monomers to permit their segregation at cell division. It also contributes to the segregational stability of plasmids.</text>
</comment>
<evidence type="ECO:0000256" key="1">
    <source>
        <dbReference type="ARBA" id="ARBA00004496"/>
    </source>
</evidence>
<dbReference type="SUPFAM" id="SSF56349">
    <property type="entry name" value="DNA breaking-rejoining enzymes"/>
    <property type="match status" value="1"/>
</dbReference>
<protein>
    <recommendedName>
        <fullName evidence="3 11">Tyrosine recombinase XerD</fullName>
    </recommendedName>
</protein>
<gene>
    <name evidence="11" type="primary">xerD</name>
    <name evidence="14" type="ORF">BIU88_07990</name>
</gene>
<reference evidence="14" key="1">
    <citation type="submission" date="2016-09" db="EMBL/GenBank/DDBJ databases">
        <title>Genome sequence of Chlorobaculum limnaeum.</title>
        <authorList>
            <person name="Liu Z."/>
            <person name="Tank M."/>
            <person name="Bryant D.A."/>
        </authorList>
    </citation>
    <scope>NUCLEOTIDE SEQUENCE [LARGE SCALE GENOMIC DNA]</scope>
    <source>
        <strain evidence="14">DSM 1677</strain>
    </source>
</reference>
<feature type="active site" evidence="11">
    <location>
        <position position="250"/>
    </location>
</feature>
<dbReference type="CDD" id="cd00798">
    <property type="entry name" value="INT_XerDC_C"/>
    <property type="match status" value="1"/>
</dbReference>
<comment type="similarity">
    <text evidence="2 11">Belongs to the 'phage' integrase family. XerD subfamily.</text>
</comment>
<dbReference type="OrthoDB" id="9801717at2"/>
<evidence type="ECO:0000256" key="2">
    <source>
        <dbReference type="ARBA" id="ARBA00010450"/>
    </source>
</evidence>
<dbReference type="InterPro" id="IPR004107">
    <property type="entry name" value="Integrase_SAM-like_N"/>
</dbReference>
<keyword evidence="6 11" id="KW-0159">Chromosome partition</keyword>
<dbReference type="STRING" id="274537.BIU88_07990"/>
<dbReference type="NCBIfam" id="NF001399">
    <property type="entry name" value="PRK00283.1"/>
    <property type="match status" value="1"/>
</dbReference>
<dbReference type="InterPro" id="IPR002104">
    <property type="entry name" value="Integrase_catalytic"/>
</dbReference>
<feature type="active site" evidence="11">
    <location>
        <position position="276"/>
    </location>
</feature>
<dbReference type="NCBIfam" id="TIGR02225">
    <property type="entry name" value="recomb_XerD"/>
    <property type="match status" value="1"/>
</dbReference>
<dbReference type="InterPro" id="IPR010998">
    <property type="entry name" value="Integrase_recombinase_N"/>
</dbReference>
<dbReference type="GO" id="GO:0007059">
    <property type="term" value="P:chromosome segregation"/>
    <property type="evidence" value="ECO:0007669"/>
    <property type="project" value="UniProtKB-UniRule"/>
</dbReference>
<feature type="active site" evidence="11">
    <location>
        <position position="253"/>
    </location>
</feature>
<organism evidence="14 15">
    <name type="scientific">Chlorobaculum limnaeum</name>
    <dbReference type="NCBI Taxonomy" id="274537"/>
    <lineage>
        <taxon>Bacteria</taxon>
        <taxon>Pseudomonadati</taxon>
        <taxon>Chlorobiota</taxon>
        <taxon>Chlorobiia</taxon>
        <taxon>Chlorobiales</taxon>
        <taxon>Chlorobiaceae</taxon>
        <taxon>Chlorobaculum</taxon>
    </lineage>
</organism>
<evidence type="ECO:0000256" key="9">
    <source>
        <dbReference type="ARBA" id="ARBA00023172"/>
    </source>
</evidence>
<dbReference type="PANTHER" id="PTHR30349">
    <property type="entry name" value="PHAGE INTEGRASE-RELATED"/>
    <property type="match status" value="1"/>
</dbReference>
<dbReference type="InterPro" id="IPR013762">
    <property type="entry name" value="Integrase-like_cat_sf"/>
</dbReference>
<dbReference type="Proteomes" id="UP000095185">
    <property type="component" value="Chromosome"/>
</dbReference>
<dbReference type="GO" id="GO:0005737">
    <property type="term" value="C:cytoplasm"/>
    <property type="evidence" value="ECO:0007669"/>
    <property type="project" value="UniProtKB-SubCell"/>
</dbReference>
<dbReference type="AlphaFoldDB" id="A0A1D8D116"/>
<evidence type="ECO:0000313" key="14">
    <source>
        <dbReference type="EMBL" id="AOS84081.1"/>
    </source>
</evidence>
<keyword evidence="5 11" id="KW-0132">Cell division</keyword>
<keyword evidence="15" id="KW-1185">Reference proteome</keyword>
<dbReference type="GO" id="GO:0003677">
    <property type="term" value="F:DNA binding"/>
    <property type="evidence" value="ECO:0007669"/>
    <property type="project" value="UniProtKB-UniRule"/>
</dbReference>
<evidence type="ECO:0000256" key="11">
    <source>
        <dbReference type="HAMAP-Rule" id="MF_01807"/>
    </source>
</evidence>
<evidence type="ECO:0000256" key="6">
    <source>
        <dbReference type="ARBA" id="ARBA00022829"/>
    </source>
</evidence>
<dbReference type="HAMAP" id="MF_01807">
    <property type="entry name" value="Recomb_XerD"/>
    <property type="match status" value="1"/>
</dbReference>
<dbReference type="PANTHER" id="PTHR30349:SF81">
    <property type="entry name" value="TYROSINE RECOMBINASE XERC"/>
    <property type="match status" value="1"/>
</dbReference>
<dbReference type="InterPro" id="IPR044068">
    <property type="entry name" value="CB"/>
</dbReference>
<sequence length="304" mass="34340">MAEPDAPWRGALETFLNYLTLERNFSGNTRASYLNDLGRYLAWLHEGGVKPEEVAPGDIRKFIEELHEIGLEASSIARNISAIRSFHKFLLTERLATMNPAENIHQPKLARYLPAVLNVEEMTALLDAPLRRHPTAKFMLRDKAMLEFLYATGVRVSELIGLGRLNLHMDDGFVRVFGKGSKERLVPIGQTAISWMKRYLDELRPGMTSATSHDTIFLNSRGGKLSRMAAWNIVRQHAVIAGIEKPISPHTFRHSFATHLLEGGADLRVVQEMLGHSSIIATQIYTHIDRSFIKEVHKTFHPRG</sequence>
<evidence type="ECO:0000256" key="3">
    <source>
        <dbReference type="ARBA" id="ARBA00015810"/>
    </source>
</evidence>
<accession>A0A1D8D116</accession>
<dbReference type="Pfam" id="PF00589">
    <property type="entry name" value="Phage_integrase"/>
    <property type="match status" value="1"/>
</dbReference>
<keyword evidence="4 11" id="KW-0963">Cytoplasm</keyword>
<dbReference type="Gene3D" id="1.10.443.10">
    <property type="entry name" value="Intergrase catalytic core"/>
    <property type="match status" value="1"/>
</dbReference>
<comment type="subcellular location">
    <subcellularLocation>
        <location evidence="1 11">Cytoplasm</location>
    </subcellularLocation>
</comment>
<dbReference type="PROSITE" id="PS51900">
    <property type="entry name" value="CB"/>
    <property type="match status" value="1"/>
</dbReference>
<feature type="active site" evidence="11">
    <location>
        <position position="179"/>
    </location>
</feature>
<keyword evidence="8 11" id="KW-0238">DNA-binding</keyword>
<evidence type="ECO:0000259" key="13">
    <source>
        <dbReference type="PROSITE" id="PS51900"/>
    </source>
</evidence>
<dbReference type="RefSeq" id="WP_069810243.1">
    <property type="nucleotide sequence ID" value="NZ_CP017305.1"/>
</dbReference>
<feature type="active site" evidence="11">
    <location>
        <position position="155"/>
    </location>
</feature>
<dbReference type="KEGG" id="clz:BIU88_07990"/>
<evidence type="ECO:0000256" key="5">
    <source>
        <dbReference type="ARBA" id="ARBA00022618"/>
    </source>
</evidence>
<keyword evidence="7 11" id="KW-0229">DNA integration</keyword>
<feature type="active site" description="O-(3'-phospho-DNA)-tyrosine intermediate" evidence="11">
    <location>
        <position position="285"/>
    </location>
</feature>
<dbReference type="GO" id="GO:0051301">
    <property type="term" value="P:cell division"/>
    <property type="evidence" value="ECO:0007669"/>
    <property type="project" value="UniProtKB-KW"/>
</dbReference>
<dbReference type="InterPro" id="IPR011010">
    <property type="entry name" value="DNA_brk_join_enz"/>
</dbReference>
<keyword evidence="10 11" id="KW-0131">Cell cycle</keyword>
<dbReference type="PROSITE" id="PS51898">
    <property type="entry name" value="TYR_RECOMBINASE"/>
    <property type="match status" value="1"/>
</dbReference>
<dbReference type="GO" id="GO:0006313">
    <property type="term" value="P:DNA transposition"/>
    <property type="evidence" value="ECO:0007669"/>
    <property type="project" value="UniProtKB-UniRule"/>
</dbReference>
<name>A0A1D8D116_CHLLM</name>
<feature type="domain" description="Tyr recombinase" evidence="12">
    <location>
        <begin position="112"/>
        <end position="298"/>
    </location>
</feature>
<dbReference type="Pfam" id="PF02899">
    <property type="entry name" value="Phage_int_SAM_1"/>
    <property type="match status" value="1"/>
</dbReference>
<dbReference type="InterPro" id="IPR023009">
    <property type="entry name" value="Tyrosine_recombinase_XerC/XerD"/>
</dbReference>
<feature type="domain" description="Core-binding (CB)" evidence="13">
    <location>
        <begin position="6"/>
        <end position="91"/>
    </location>
</feature>
<evidence type="ECO:0000256" key="4">
    <source>
        <dbReference type="ARBA" id="ARBA00022490"/>
    </source>
</evidence>
<dbReference type="Gene3D" id="1.10.150.130">
    <property type="match status" value="1"/>
</dbReference>